<evidence type="ECO:0000313" key="3">
    <source>
        <dbReference type="EMBL" id="MBV4487278.1"/>
    </source>
</evidence>
<feature type="region of interest" description="Disordered" evidence="1">
    <location>
        <begin position="1"/>
        <end position="30"/>
    </location>
</feature>
<dbReference type="EMBL" id="JABWQP020000007">
    <property type="protein sequence ID" value="MBV4487278.1"/>
    <property type="molecule type" value="Genomic_DNA"/>
</dbReference>
<reference evidence="3" key="3">
    <citation type="submission" date="2021-06" db="EMBL/GenBank/DDBJ databases">
        <title>Updating the genus Pseudomonas: Description of 43 new species and partition of the Pseudomonas putida group.</title>
        <authorList>
            <person name="Girard L."/>
            <person name="Lood C."/>
            <person name="Vandamme P."/>
            <person name="Rokni-Zadeh H."/>
            <person name="Van Noort V."/>
            <person name="Hofte M."/>
            <person name="Lavigne R."/>
            <person name="De Mot R."/>
        </authorList>
    </citation>
    <scope>NUCLEOTIDE SEQUENCE</scope>
    <source>
        <strain evidence="3">SWRI153</strain>
    </source>
</reference>
<reference evidence="2 4" key="1">
    <citation type="journal article" date="2020" name="Microorganisms">
        <title>Reliable Identification of Environmental Pseudomonas Isolates Using the rpoD Gene.</title>
        <authorList>
            <consortium name="The Broad Institute Genome Sequencing Platform"/>
            <person name="Girard L."/>
            <person name="Lood C."/>
            <person name="Rokni-Zadeh H."/>
            <person name="van Noort V."/>
            <person name="Lavigne R."/>
            <person name="De Mot R."/>
        </authorList>
    </citation>
    <scope>NUCLEOTIDE SEQUENCE</scope>
    <source>
        <strain evidence="2 4">SWRI153</strain>
    </source>
</reference>
<dbReference type="RefSeq" id="WP_186532682.1">
    <property type="nucleotide sequence ID" value="NZ_JABWQP020000007.1"/>
</dbReference>
<evidence type="ECO:0000256" key="1">
    <source>
        <dbReference type="SAM" id="MobiDB-lite"/>
    </source>
</evidence>
<proteinExistence type="predicted"/>
<organism evidence="2">
    <name type="scientific">Pseudomonas khorasanensis</name>
    <dbReference type="NCBI Taxonomy" id="2745508"/>
    <lineage>
        <taxon>Bacteria</taxon>
        <taxon>Pseudomonadati</taxon>
        <taxon>Pseudomonadota</taxon>
        <taxon>Gammaproteobacteria</taxon>
        <taxon>Pseudomonadales</taxon>
        <taxon>Pseudomonadaceae</taxon>
        <taxon>Pseudomonas</taxon>
    </lineage>
</organism>
<dbReference type="EMBL" id="JABWQP010000007">
    <property type="protein sequence ID" value="MBC3343098.1"/>
    <property type="molecule type" value="Genomic_DNA"/>
</dbReference>
<dbReference type="Proteomes" id="UP000648816">
    <property type="component" value="Unassembled WGS sequence"/>
</dbReference>
<name>A0A923F6V1_9PSED</name>
<comment type="caution">
    <text evidence="2">The sequence shown here is derived from an EMBL/GenBank/DDBJ whole genome shotgun (WGS) entry which is preliminary data.</text>
</comment>
<keyword evidence="4" id="KW-1185">Reference proteome</keyword>
<dbReference type="AlphaFoldDB" id="A0A923F6V1"/>
<accession>A0A923F6V1</accession>
<sequence length="70" mass="8003">MDNRSEQMPAQRKRNTKTDEKGLGAELPEQVPVPCTPVQIANIADLLRMPENDIDFFVERGLIFTRQAFD</sequence>
<evidence type="ECO:0000313" key="4">
    <source>
        <dbReference type="Proteomes" id="UP000648816"/>
    </source>
</evidence>
<evidence type="ECO:0000313" key="2">
    <source>
        <dbReference type="EMBL" id="MBC3343098.1"/>
    </source>
</evidence>
<reference evidence="2" key="2">
    <citation type="submission" date="2020-07" db="EMBL/GenBank/DDBJ databases">
        <authorList>
            <person name="Lood C."/>
            <person name="Girard L."/>
        </authorList>
    </citation>
    <scope>NUCLEOTIDE SEQUENCE</scope>
    <source>
        <strain evidence="2">SWRI153</strain>
    </source>
</reference>
<protein>
    <submittedName>
        <fullName evidence="2">Uncharacterized protein</fullName>
    </submittedName>
</protein>
<gene>
    <name evidence="3" type="ORF">HU727_016970</name>
    <name evidence="2" type="ORF">HU727_15795</name>
</gene>